<name>A0A7S1KSZ5_9EUKA</name>
<evidence type="ECO:0000313" key="2">
    <source>
        <dbReference type="EMBL" id="CAD9084246.1"/>
    </source>
</evidence>
<feature type="region of interest" description="Disordered" evidence="1">
    <location>
        <begin position="53"/>
        <end position="87"/>
    </location>
</feature>
<organism evidence="2">
    <name type="scientific">Percolomonas cosmopolitus</name>
    <dbReference type="NCBI Taxonomy" id="63605"/>
    <lineage>
        <taxon>Eukaryota</taxon>
        <taxon>Discoba</taxon>
        <taxon>Heterolobosea</taxon>
        <taxon>Tetramitia</taxon>
        <taxon>Eutetramitia</taxon>
        <taxon>Percolomonadidae</taxon>
        <taxon>Percolomonas</taxon>
    </lineage>
</organism>
<feature type="compositionally biased region" description="Polar residues" evidence="1">
    <location>
        <begin position="72"/>
        <end position="87"/>
    </location>
</feature>
<dbReference type="EMBL" id="HBGD01009100">
    <property type="protein sequence ID" value="CAD9084246.1"/>
    <property type="molecule type" value="Transcribed_RNA"/>
</dbReference>
<feature type="compositionally biased region" description="Polar residues" evidence="1">
    <location>
        <begin position="23"/>
        <end position="37"/>
    </location>
</feature>
<protein>
    <submittedName>
        <fullName evidence="2">Uncharacterized protein</fullName>
    </submittedName>
</protein>
<evidence type="ECO:0000256" key="1">
    <source>
        <dbReference type="SAM" id="MobiDB-lite"/>
    </source>
</evidence>
<accession>A0A7S1KSZ5</accession>
<reference evidence="2" key="1">
    <citation type="submission" date="2021-01" db="EMBL/GenBank/DDBJ databases">
        <authorList>
            <person name="Corre E."/>
            <person name="Pelletier E."/>
            <person name="Niang G."/>
            <person name="Scheremetjew M."/>
            <person name="Finn R."/>
            <person name="Kale V."/>
            <person name="Holt S."/>
            <person name="Cochrane G."/>
            <person name="Meng A."/>
            <person name="Brown T."/>
            <person name="Cohen L."/>
        </authorList>
    </citation>
    <scope>NUCLEOTIDE SEQUENCE</scope>
    <source>
        <strain evidence="2">WS</strain>
    </source>
</reference>
<dbReference type="AlphaFoldDB" id="A0A7S1KSZ5"/>
<gene>
    <name evidence="2" type="ORF">PCOS0759_LOCUS7500</name>
</gene>
<proteinExistence type="predicted"/>
<sequence length="127" mass="14263">MVGGGSHTRRKPSFQCPLCQAPHHNTTPHSTFMTKNITRQKKSFFSPTHWEAASLKKRRNQEKKQLFLPATPNDSIQLQKPSTSQDSDSSMVIKVILGNIITKSKGRKTESLLIDFLKQVKLKSAAC</sequence>
<feature type="region of interest" description="Disordered" evidence="1">
    <location>
        <begin position="1"/>
        <end position="40"/>
    </location>
</feature>